<evidence type="ECO:0000256" key="2">
    <source>
        <dbReference type="SAM" id="MobiDB-lite"/>
    </source>
</evidence>
<feature type="compositionally biased region" description="Basic and acidic residues" evidence="2">
    <location>
        <begin position="78"/>
        <end position="89"/>
    </location>
</feature>
<evidence type="ECO:0000313" key="3">
    <source>
        <dbReference type="EMBL" id="KAJ6246381.1"/>
    </source>
</evidence>
<name>A0ABQ8YP40_9EUKA</name>
<evidence type="ECO:0000256" key="1">
    <source>
        <dbReference type="SAM" id="Coils"/>
    </source>
</evidence>
<dbReference type="EMBL" id="JAOAOG010000136">
    <property type="protein sequence ID" value="KAJ6246381.1"/>
    <property type="molecule type" value="Genomic_DNA"/>
</dbReference>
<sequence length="582" mass="69983">MGSLNVKFETQNPTQEKKFQLLYEQSNILKQETYLLLQSLNKNDSTKANTLPPNNKKKKQFKKEINAKGNQTTFQKQNIERGEEKDKGNVKNQVKIKKKEKVNEKENKEIKNLNQKENENENDSEEKQEVEKEFKKEFKKEKEKEKEKEFKKEKETEKSTFQKHPLIKNIDSNPRSQKTLNFNSESLIDDEKLAQFSESNPLISFLQTNKQFGKTKIDFELETQKKNYMKNFPKMKNENFVDLSGGTTKNDHFFRTATNKDRTKILKIKKEIEIENVYQQKEIFIAEENIHKENENENEQENEQEKETETEIINIKQNYTKWGVNKNILNQLKEMKQEEIKSFYEQININENKKRDVLFDLMNENSLKIREQTTVKVINKFFDKSLYPFFSFLSNIFLHQDYQLIVQIIKNLIRITREKIENYYNHLKRGLRISLDTRNEFSQEFVNLLLFMEFESIFPRNEIEMEILKLINEMKTTKDWANTEIIETVHSFLRSAFVFFLKVLIYNKQITFEYFSSDLKNLNLEYLVDLEESIKENQLDITTEFVQVFPIIYHKKRILKRGLIILRNRSIEQNVIEKRTYF</sequence>
<feature type="compositionally biased region" description="Polar residues" evidence="2">
    <location>
        <begin position="44"/>
        <end position="53"/>
    </location>
</feature>
<protein>
    <submittedName>
        <fullName evidence="3">Transcription elongation factor a</fullName>
    </submittedName>
</protein>
<proteinExistence type="predicted"/>
<dbReference type="Proteomes" id="UP001150062">
    <property type="component" value="Unassembled WGS sequence"/>
</dbReference>
<accession>A0ABQ8YP40</accession>
<feature type="region of interest" description="Disordered" evidence="2">
    <location>
        <begin position="44"/>
        <end position="160"/>
    </location>
</feature>
<feature type="compositionally biased region" description="Basic and acidic residues" evidence="2">
    <location>
        <begin position="101"/>
        <end position="160"/>
    </location>
</feature>
<keyword evidence="1" id="KW-0175">Coiled coil</keyword>
<reference evidence="3" key="1">
    <citation type="submission" date="2022-08" db="EMBL/GenBank/DDBJ databases">
        <title>Novel sulfate-reducing endosymbionts in the free-living metamonad Anaeramoeba.</title>
        <authorList>
            <person name="Jerlstrom-Hultqvist J."/>
            <person name="Cepicka I."/>
            <person name="Gallot-Lavallee L."/>
            <person name="Salas-Leiva D."/>
            <person name="Curtis B.A."/>
            <person name="Zahonova K."/>
            <person name="Pipaliya S."/>
            <person name="Dacks J."/>
            <person name="Roger A.J."/>
        </authorList>
    </citation>
    <scope>NUCLEOTIDE SEQUENCE</scope>
    <source>
        <strain evidence="3">Schooner1</strain>
    </source>
</reference>
<gene>
    <name evidence="3" type="ORF">M0813_19521</name>
</gene>
<keyword evidence="3" id="KW-0648">Protein biosynthesis</keyword>
<keyword evidence="4" id="KW-1185">Reference proteome</keyword>
<feature type="coiled-coil region" evidence="1">
    <location>
        <begin position="283"/>
        <end position="318"/>
    </location>
</feature>
<organism evidence="3 4">
    <name type="scientific">Anaeramoeba flamelloides</name>
    <dbReference type="NCBI Taxonomy" id="1746091"/>
    <lineage>
        <taxon>Eukaryota</taxon>
        <taxon>Metamonada</taxon>
        <taxon>Anaeramoebidae</taxon>
        <taxon>Anaeramoeba</taxon>
    </lineage>
</organism>
<dbReference type="GO" id="GO:0003746">
    <property type="term" value="F:translation elongation factor activity"/>
    <property type="evidence" value="ECO:0007669"/>
    <property type="project" value="UniProtKB-KW"/>
</dbReference>
<comment type="caution">
    <text evidence="3">The sequence shown here is derived from an EMBL/GenBank/DDBJ whole genome shotgun (WGS) entry which is preliminary data.</text>
</comment>
<keyword evidence="3" id="KW-0251">Elongation factor</keyword>
<evidence type="ECO:0000313" key="4">
    <source>
        <dbReference type="Proteomes" id="UP001150062"/>
    </source>
</evidence>